<dbReference type="PANTHER" id="PTHR35525:SF3">
    <property type="entry name" value="BLL6575 PROTEIN"/>
    <property type="match status" value="1"/>
</dbReference>
<evidence type="ECO:0000313" key="3">
    <source>
        <dbReference type="Proteomes" id="UP000317496"/>
    </source>
</evidence>
<protein>
    <recommendedName>
        <fullName evidence="1">Zinc finger CGNR domain-containing protein</fullName>
    </recommendedName>
</protein>
<dbReference type="Pfam" id="PF11706">
    <property type="entry name" value="zf-CGNR"/>
    <property type="match status" value="1"/>
</dbReference>
<keyword evidence="3" id="KW-1185">Reference proteome</keyword>
<feature type="domain" description="Zinc finger CGNR" evidence="1">
    <location>
        <begin position="166"/>
        <end position="208"/>
    </location>
</feature>
<dbReference type="Gene3D" id="1.10.3300.10">
    <property type="entry name" value="Jann2411-like domain"/>
    <property type="match status" value="1"/>
</dbReference>
<reference evidence="2 3" key="1">
    <citation type="submission" date="2019-07" db="EMBL/GenBank/DDBJ databases">
        <title>Genome sequencing for Ferrovibrio sp. K5.</title>
        <authorList>
            <person name="Park S.-J."/>
        </authorList>
    </citation>
    <scope>NUCLEOTIDE SEQUENCE [LARGE SCALE GENOMIC DNA]</scope>
    <source>
        <strain evidence="2 3">K5</strain>
    </source>
</reference>
<dbReference type="AlphaFoldDB" id="A0A516H5Q9"/>
<dbReference type="PANTHER" id="PTHR35525">
    <property type="entry name" value="BLL6575 PROTEIN"/>
    <property type="match status" value="1"/>
</dbReference>
<dbReference type="EMBL" id="CP041636">
    <property type="protein sequence ID" value="QDO99041.1"/>
    <property type="molecule type" value="Genomic_DNA"/>
</dbReference>
<dbReference type="InterPro" id="IPR021005">
    <property type="entry name" value="Znf_CGNR"/>
</dbReference>
<evidence type="ECO:0000259" key="1">
    <source>
        <dbReference type="Pfam" id="PF11706"/>
    </source>
</evidence>
<name>A0A516H5Q9_9PROT</name>
<accession>A0A516H5Q9</accession>
<organism evidence="2 3">
    <name type="scientific">Ferrovibrio terrae</name>
    <dbReference type="NCBI Taxonomy" id="2594003"/>
    <lineage>
        <taxon>Bacteria</taxon>
        <taxon>Pseudomonadati</taxon>
        <taxon>Pseudomonadota</taxon>
        <taxon>Alphaproteobacteria</taxon>
        <taxon>Rhodospirillales</taxon>
        <taxon>Rhodospirillaceae</taxon>
        <taxon>Ferrovibrio</taxon>
    </lineage>
</organism>
<dbReference type="Pfam" id="PF07336">
    <property type="entry name" value="ABATE"/>
    <property type="match status" value="1"/>
</dbReference>
<dbReference type="KEGG" id="fer:FNB15_17980"/>
<dbReference type="SUPFAM" id="SSF160904">
    <property type="entry name" value="Jann2411-like"/>
    <property type="match status" value="1"/>
</dbReference>
<sequence length="210" mass="22596">MGEALRIVSTGLHGGHPALDFVNTLDWRDRPAAEGGPDEMLVSYAALLACWRRLDIIGAAAQAGLERAAVRQPAQAAVVLAEAIDLREALHRLAQAARQGKAAKPADLDVLNRCLLRYPEGRVIAAVNGARLGWKAHGDGLELGSPLGAMARLGAELLVSAEPASIRCCAGPGCGWLFHDTSPNKRRRWCSMESCGNRAKARRHYQKHKN</sequence>
<evidence type="ECO:0000313" key="2">
    <source>
        <dbReference type="EMBL" id="QDO99041.1"/>
    </source>
</evidence>
<dbReference type="OrthoDB" id="9808437at2"/>
<dbReference type="RefSeq" id="WP_144258037.1">
    <property type="nucleotide sequence ID" value="NZ_CP041636.1"/>
</dbReference>
<dbReference type="InterPro" id="IPR010852">
    <property type="entry name" value="ABATE"/>
</dbReference>
<gene>
    <name evidence="2" type="ORF">FNB15_17980</name>
</gene>
<dbReference type="InterPro" id="IPR023286">
    <property type="entry name" value="ABATE_dom_sf"/>
</dbReference>
<dbReference type="Proteomes" id="UP000317496">
    <property type="component" value="Chromosome"/>
</dbReference>
<proteinExistence type="predicted"/>